<dbReference type="EMBL" id="SOGN01000040">
    <property type="protein sequence ID" value="TFC80569.1"/>
    <property type="molecule type" value="Genomic_DNA"/>
</dbReference>
<dbReference type="AlphaFoldDB" id="A0A4R8XQ92"/>
<gene>
    <name evidence="2" type="ORF">E3T23_08425</name>
</gene>
<name>A0A4R8XQ92_9MICO</name>
<evidence type="ECO:0000313" key="2">
    <source>
        <dbReference type="EMBL" id="TFC80569.1"/>
    </source>
</evidence>
<reference evidence="2 3" key="1">
    <citation type="submission" date="2019-03" db="EMBL/GenBank/DDBJ databases">
        <title>Genomics of glacier-inhabiting Cryobacterium strains.</title>
        <authorList>
            <person name="Liu Q."/>
            <person name="Xin Y.-H."/>
        </authorList>
    </citation>
    <scope>NUCLEOTIDE SEQUENCE [LARGE SCALE GENOMIC DNA]</scope>
    <source>
        <strain evidence="2 3">TMT2-48-2</strain>
    </source>
</reference>
<organism evidence="2 3">
    <name type="scientific">Cryobacterium cheniae</name>
    <dbReference type="NCBI Taxonomy" id="1259262"/>
    <lineage>
        <taxon>Bacteria</taxon>
        <taxon>Bacillati</taxon>
        <taxon>Actinomycetota</taxon>
        <taxon>Actinomycetes</taxon>
        <taxon>Micrococcales</taxon>
        <taxon>Microbacteriaceae</taxon>
        <taxon>Cryobacterium</taxon>
    </lineage>
</organism>
<sequence>MNGFIRHSSDADGQEHAAVRTFARPATARDRLASAAKLGTTAALLLALAGCAGAPASGGSPTAATTPATTTAPATSAPTAAAVSCPESPSQGPWGDVIADEQITDAFGSYCRTALDPDSAAAQFDAATVDLESLETYGFTLDEAEAAQSVALRYVAELGLDSSRLDDYSTADTVWFETVKESFTPSAQSYLSPLVESFGLRDSGVIMTQSLPSPLGRDGGPRATSTELAVDRIFAAPGLDRQTPVLVVSTTFSTAYSATDAAIVDAAIRDERGTSNLTEDSLRTTTPTLFDGNDDEGLLLTGGFNVGFGAGEMSRIEYVGTAWVLATGDQNLRVDAFEPEVEPSMRPPMRG</sequence>
<feature type="region of interest" description="Disordered" evidence="1">
    <location>
        <begin position="56"/>
        <end position="96"/>
    </location>
</feature>
<keyword evidence="3" id="KW-1185">Reference proteome</keyword>
<evidence type="ECO:0000313" key="3">
    <source>
        <dbReference type="Proteomes" id="UP000298433"/>
    </source>
</evidence>
<comment type="caution">
    <text evidence="2">The sequence shown here is derived from an EMBL/GenBank/DDBJ whole genome shotgun (WGS) entry which is preliminary data.</text>
</comment>
<accession>A0A4R8XQ92</accession>
<dbReference type="RefSeq" id="WP_134369941.1">
    <property type="nucleotide sequence ID" value="NZ_SOGN01000040.1"/>
</dbReference>
<dbReference type="OrthoDB" id="5112460at2"/>
<protein>
    <submittedName>
        <fullName evidence="2">Uncharacterized protein</fullName>
    </submittedName>
</protein>
<feature type="compositionally biased region" description="Low complexity" evidence="1">
    <location>
        <begin position="56"/>
        <end position="82"/>
    </location>
</feature>
<dbReference type="Proteomes" id="UP000298433">
    <property type="component" value="Unassembled WGS sequence"/>
</dbReference>
<proteinExistence type="predicted"/>
<evidence type="ECO:0000256" key="1">
    <source>
        <dbReference type="SAM" id="MobiDB-lite"/>
    </source>
</evidence>